<evidence type="ECO:0000313" key="9">
    <source>
        <dbReference type="EMBL" id="XCG62517.1"/>
    </source>
</evidence>
<dbReference type="InterPro" id="IPR007045">
    <property type="entry name" value="KduI"/>
</dbReference>
<dbReference type="CDD" id="cd20294">
    <property type="entry name" value="cupin_KduI_N"/>
    <property type="match status" value="1"/>
</dbReference>
<dbReference type="GO" id="GO:0045490">
    <property type="term" value="P:pectin catabolic process"/>
    <property type="evidence" value="ECO:0007669"/>
    <property type="project" value="InterPro"/>
</dbReference>
<dbReference type="CDD" id="cd20491">
    <property type="entry name" value="cupin_KduI_C"/>
    <property type="match status" value="1"/>
</dbReference>
<dbReference type="PANTHER" id="PTHR38461">
    <property type="entry name" value="4-DEOXY-L-THREO-5-HEXOSULOSE-URONATE KETOL-ISOMERASE"/>
    <property type="match status" value="1"/>
</dbReference>
<dbReference type="EMBL" id="CP159218">
    <property type="protein sequence ID" value="XCG62517.1"/>
    <property type="molecule type" value="Genomic_DNA"/>
</dbReference>
<dbReference type="InterPro" id="IPR014710">
    <property type="entry name" value="RmlC-like_jellyroll"/>
</dbReference>
<accession>A0AAU8DMS7</accession>
<dbReference type="InterPro" id="IPR027449">
    <property type="entry name" value="KduI_N"/>
</dbReference>
<evidence type="ECO:0000256" key="4">
    <source>
        <dbReference type="ARBA" id="ARBA00012547"/>
    </source>
</evidence>
<gene>
    <name evidence="9" type="primary">kduI</name>
    <name evidence="9" type="ORF">ABLG96_14840</name>
</gene>
<feature type="compositionally biased region" description="Low complexity" evidence="8">
    <location>
        <begin position="1"/>
        <end position="16"/>
    </location>
</feature>
<evidence type="ECO:0000256" key="5">
    <source>
        <dbReference type="ARBA" id="ARBA00022723"/>
    </source>
</evidence>
<dbReference type="GO" id="GO:0008697">
    <property type="term" value="F:4-deoxy-L-threo-5-hexosulose-uronate ketol-isomerase activity"/>
    <property type="evidence" value="ECO:0007669"/>
    <property type="project" value="UniProtKB-EC"/>
</dbReference>
<dbReference type="NCBIfam" id="NF002091">
    <property type="entry name" value="PRK00924.1"/>
    <property type="match status" value="1"/>
</dbReference>
<proteinExistence type="inferred from homology"/>
<dbReference type="GO" id="GO:0046872">
    <property type="term" value="F:metal ion binding"/>
    <property type="evidence" value="ECO:0007669"/>
    <property type="project" value="UniProtKB-KW"/>
</dbReference>
<evidence type="ECO:0000256" key="3">
    <source>
        <dbReference type="ARBA" id="ARBA00008086"/>
    </source>
</evidence>
<comment type="cofactor">
    <cofactor evidence="2">
        <name>Zn(2+)</name>
        <dbReference type="ChEBI" id="CHEBI:29105"/>
    </cofactor>
</comment>
<protein>
    <recommendedName>
        <fullName evidence="4">5-dehydro-4-deoxy-D-glucuronate isomerase</fullName>
        <ecNumber evidence="4">5.3.1.17</ecNumber>
    </recommendedName>
</protein>
<dbReference type="Gene3D" id="2.60.120.520">
    <property type="entry name" value="pectin degrading enzyme 5-keto 4- deoxyuronate isomerase, domain 1"/>
    <property type="match status" value="1"/>
</dbReference>
<evidence type="ECO:0000256" key="7">
    <source>
        <dbReference type="ARBA" id="ARBA00023235"/>
    </source>
</evidence>
<dbReference type="Gene3D" id="2.60.120.10">
    <property type="entry name" value="Jelly Rolls"/>
    <property type="match status" value="1"/>
</dbReference>
<dbReference type="Pfam" id="PF04962">
    <property type="entry name" value="KduI"/>
    <property type="match status" value="1"/>
</dbReference>
<keyword evidence="7 9" id="KW-0413">Isomerase</keyword>
<evidence type="ECO:0000256" key="6">
    <source>
        <dbReference type="ARBA" id="ARBA00022833"/>
    </source>
</evidence>
<dbReference type="InterPro" id="IPR021120">
    <property type="entry name" value="KduI/IolB_isomerase"/>
</dbReference>
<dbReference type="GO" id="GO:0019698">
    <property type="term" value="P:D-galacturonate catabolic process"/>
    <property type="evidence" value="ECO:0007669"/>
    <property type="project" value="TreeGrafter"/>
</dbReference>
<dbReference type="EC" id="5.3.1.17" evidence="4"/>
<keyword evidence="5" id="KW-0479">Metal-binding</keyword>
<evidence type="ECO:0000256" key="2">
    <source>
        <dbReference type="ARBA" id="ARBA00001947"/>
    </source>
</evidence>
<keyword evidence="6" id="KW-0862">Zinc</keyword>
<name>A0AAU8DMS7_9ACTN</name>
<dbReference type="AlphaFoldDB" id="A0AAU8DMS7"/>
<feature type="region of interest" description="Disordered" evidence="8">
    <location>
        <begin position="1"/>
        <end position="22"/>
    </location>
</feature>
<evidence type="ECO:0000256" key="8">
    <source>
        <dbReference type="SAM" id="MobiDB-lite"/>
    </source>
</evidence>
<dbReference type="PANTHER" id="PTHR38461:SF1">
    <property type="entry name" value="4-DEOXY-L-THREO-5-HEXOSULOSE-URONATE KETOL-ISOMERASE"/>
    <property type="match status" value="1"/>
</dbReference>
<dbReference type="InterPro" id="IPR011051">
    <property type="entry name" value="RmlC_Cupin_sf"/>
</dbReference>
<comment type="similarity">
    <text evidence="3">Belongs to the KduI family.</text>
</comment>
<organism evidence="9">
    <name type="scientific">Nakamurella sp. A5-74</name>
    <dbReference type="NCBI Taxonomy" id="3158264"/>
    <lineage>
        <taxon>Bacteria</taxon>
        <taxon>Bacillati</taxon>
        <taxon>Actinomycetota</taxon>
        <taxon>Actinomycetes</taxon>
        <taxon>Nakamurellales</taxon>
        <taxon>Nakamurellaceae</taxon>
        <taxon>Nakamurella</taxon>
    </lineage>
</organism>
<dbReference type="RefSeq" id="WP_353648132.1">
    <property type="nucleotide sequence ID" value="NZ_CP159218.1"/>
</dbReference>
<reference evidence="9" key="1">
    <citation type="submission" date="2024-05" db="EMBL/GenBank/DDBJ databases">
        <authorList>
            <person name="Cai S.Y."/>
            <person name="Jin L.M."/>
            <person name="Li H.R."/>
        </authorList>
    </citation>
    <scope>NUCLEOTIDE SEQUENCE</scope>
    <source>
        <strain evidence="9">A5-74</strain>
    </source>
</reference>
<evidence type="ECO:0000256" key="1">
    <source>
        <dbReference type="ARBA" id="ARBA00000552"/>
    </source>
</evidence>
<dbReference type="SUPFAM" id="SSF51182">
    <property type="entry name" value="RmlC-like cupins"/>
    <property type="match status" value="1"/>
</dbReference>
<comment type="catalytic activity">
    <reaction evidence="1">
        <text>5-dehydro-4-deoxy-D-glucuronate = 3-deoxy-D-glycero-2,5-hexodiulosonate</text>
        <dbReference type="Rhea" id="RHEA:23896"/>
        <dbReference type="ChEBI" id="CHEBI:17117"/>
        <dbReference type="ChEBI" id="CHEBI:29071"/>
        <dbReference type="EC" id="5.3.1.17"/>
    </reaction>
</comment>
<dbReference type="GO" id="GO:0042840">
    <property type="term" value="P:D-glucuronate catabolic process"/>
    <property type="evidence" value="ECO:0007669"/>
    <property type="project" value="TreeGrafter"/>
</dbReference>
<sequence length="291" mass="31164">MTSDATGATAAPGAAGSDVTTEVRLTTHPDDMDTLSPAALRARVLVDDLFVPGELKFVLSHHDRILIGGAMPAGGSLEVTAPQEIKAQHLCDRRELGVVCLAGSGTVTADDDELPMAPESIAYLGQGTRRVTLSGDAVFYLVSAPAHRRHPTVVRTRDEAEAVPVGDAGKAGARTIRKYVHQDGIASCELALGITTLEPGSVWNTMPCHTHDRRTEVYLYFDLPADERVVHLCGRPDNTRSVIVADRQAVINPPWSVHFGAGTAPYKFIWSTAGENLAYDDMDSVATAELR</sequence>